<comment type="subcellular location">
    <subcellularLocation>
        <location evidence="1">Membrane</location>
        <topology evidence="1">Multi-pass membrane protein</topology>
    </subcellularLocation>
</comment>
<organism evidence="6 7">
    <name type="scientific">Spongiibacter thalassae</name>
    <dbReference type="NCBI Taxonomy" id="2721624"/>
    <lineage>
        <taxon>Bacteria</taxon>
        <taxon>Pseudomonadati</taxon>
        <taxon>Pseudomonadota</taxon>
        <taxon>Gammaproteobacteria</taxon>
        <taxon>Cellvibrionales</taxon>
        <taxon>Spongiibacteraceae</taxon>
        <taxon>Spongiibacter</taxon>
    </lineage>
</organism>
<dbReference type="Gene3D" id="1.20.1540.10">
    <property type="entry name" value="Rhomboid-like"/>
    <property type="match status" value="1"/>
</dbReference>
<dbReference type="GO" id="GO:0008233">
    <property type="term" value="F:peptidase activity"/>
    <property type="evidence" value="ECO:0007669"/>
    <property type="project" value="UniProtKB-KW"/>
</dbReference>
<dbReference type="GO" id="GO:0006508">
    <property type="term" value="P:proteolysis"/>
    <property type="evidence" value="ECO:0007669"/>
    <property type="project" value="UniProtKB-KW"/>
</dbReference>
<proteinExistence type="predicted"/>
<evidence type="ECO:0000256" key="1">
    <source>
        <dbReference type="ARBA" id="ARBA00004141"/>
    </source>
</evidence>
<feature type="transmembrane region" description="Helical" evidence="5">
    <location>
        <begin position="104"/>
        <end position="122"/>
    </location>
</feature>
<dbReference type="EMBL" id="JAAWWK010000001">
    <property type="protein sequence ID" value="NKI15978.1"/>
    <property type="molecule type" value="Genomic_DNA"/>
</dbReference>
<evidence type="ECO:0000256" key="4">
    <source>
        <dbReference type="ARBA" id="ARBA00023136"/>
    </source>
</evidence>
<feature type="transmembrane region" description="Helical" evidence="5">
    <location>
        <begin position="69"/>
        <end position="92"/>
    </location>
</feature>
<sequence>MAIVFVLYENRLSRIGIWRVTAGFSLILGVSLFMVIPGEEDYYGLSGLIHGILLLLSALDALQGKRMSLVIAWLVIVKIAFETLVGTSIIPIAPLINARVAVEAHLLGVIVAIIALLIWRISQTFCPGRGK</sequence>
<dbReference type="SUPFAM" id="SSF144091">
    <property type="entry name" value="Rhomboid-like"/>
    <property type="match status" value="1"/>
</dbReference>
<comment type="caution">
    <text evidence="6">The sequence shown here is derived from an EMBL/GenBank/DDBJ whole genome shotgun (WGS) entry which is preliminary data.</text>
</comment>
<gene>
    <name evidence="6" type="ORF">HCU74_00970</name>
</gene>
<keyword evidence="4 5" id="KW-0472">Membrane</keyword>
<evidence type="ECO:0000256" key="2">
    <source>
        <dbReference type="ARBA" id="ARBA00022692"/>
    </source>
</evidence>
<evidence type="ECO:0000256" key="5">
    <source>
        <dbReference type="SAM" id="Phobius"/>
    </source>
</evidence>
<keyword evidence="7" id="KW-1185">Reference proteome</keyword>
<accession>A0ABX1GBW6</accession>
<keyword evidence="3 5" id="KW-1133">Transmembrane helix</keyword>
<dbReference type="RefSeq" id="WP_168449129.1">
    <property type="nucleotide sequence ID" value="NZ_JAAWWK010000001.1"/>
</dbReference>
<name>A0ABX1GBW6_9GAMM</name>
<feature type="transmembrane region" description="Helical" evidence="5">
    <location>
        <begin position="42"/>
        <end position="62"/>
    </location>
</feature>
<reference evidence="6 7" key="1">
    <citation type="submission" date="2020-04" db="EMBL/GenBank/DDBJ databases">
        <authorList>
            <person name="Yoon J."/>
        </authorList>
    </citation>
    <scope>NUCLEOTIDE SEQUENCE [LARGE SCALE GENOMIC DNA]</scope>
    <source>
        <strain evidence="6 7">KMU-166</strain>
    </source>
</reference>
<keyword evidence="2 5" id="KW-0812">Transmembrane</keyword>
<keyword evidence="6" id="KW-0645">Protease</keyword>
<keyword evidence="6" id="KW-0378">Hydrolase</keyword>
<evidence type="ECO:0000313" key="6">
    <source>
        <dbReference type="EMBL" id="NKI15978.1"/>
    </source>
</evidence>
<feature type="transmembrane region" description="Helical" evidence="5">
    <location>
        <begin position="16"/>
        <end position="36"/>
    </location>
</feature>
<protein>
    <submittedName>
        <fullName evidence="6">Rhomboid family intramembrane serine protease</fullName>
    </submittedName>
</protein>
<dbReference type="Proteomes" id="UP000765845">
    <property type="component" value="Unassembled WGS sequence"/>
</dbReference>
<evidence type="ECO:0000256" key="3">
    <source>
        <dbReference type="ARBA" id="ARBA00022989"/>
    </source>
</evidence>
<evidence type="ECO:0000313" key="7">
    <source>
        <dbReference type="Proteomes" id="UP000765845"/>
    </source>
</evidence>
<dbReference type="InterPro" id="IPR035952">
    <property type="entry name" value="Rhomboid-like_sf"/>
</dbReference>